<dbReference type="PANTHER" id="PTHR11926:SF774">
    <property type="entry name" value="UDP-GLYCOSYLTRANSFERASE 85A1-RELATED"/>
    <property type="match status" value="1"/>
</dbReference>
<gene>
    <name evidence="3" type="ORF">GIB67_031367</name>
</gene>
<dbReference type="GO" id="GO:0080044">
    <property type="term" value="F:quercetin 7-O-glucosyltransferase activity"/>
    <property type="evidence" value="ECO:0007669"/>
    <property type="project" value="TreeGrafter"/>
</dbReference>
<dbReference type="AlphaFoldDB" id="A0A7J7MAW8"/>
<dbReference type="PANTHER" id="PTHR11926">
    <property type="entry name" value="GLUCOSYL/GLUCURONOSYL TRANSFERASES"/>
    <property type="match status" value="1"/>
</dbReference>
<comment type="caution">
    <text evidence="3">The sequence shown here is derived from an EMBL/GenBank/DDBJ whole genome shotgun (WGS) entry which is preliminary data.</text>
</comment>
<evidence type="ECO:0000313" key="3">
    <source>
        <dbReference type="EMBL" id="KAF6152045.1"/>
    </source>
</evidence>
<dbReference type="EMBL" id="JACGCM010001655">
    <property type="protein sequence ID" value="KAF6152045.1"/>
    <property type="molecule type" value="Genomic_DNA"/>
</dbReference>
<reference evidence="3 4" key="1">
    <citation type="journal article" date="2020" name="IScience">
        <title>Genome Sequencing of the Endangered Kingdonia uniflora (Circaeasteraceae, Ranunculales) Reveals Potential Mechanisms of Evolutionary Specialization.</title>
        <authorList>
            <person name="Sun Y."/>
            <person name="Deng T."/>
            <person name="Zhang A."/>
            <person name="Moore M.J."/>
            <person name="Landis J.B."/>
            <person name="Lin N."/>
            <person name="Zhang H."/>
            <person name="Zhang X."/>
            <person name="Huang J."/>
            <person name="Zhang X."/>
            <person name="Sun H."/>
            <person name="Wang H."/>
        </authorList>
    </citation>
    <scope>NUCLEOTIDE SEQUENCE [LARGE SCALE GENOMIC DNA]</scope>
    <source>
        <strain evidence="3">TB1705</strain>
        <tissue evidence="3">Leaf</tissue>
    </source>
</reference>
<comment type="similarity">
    <text evidence="1">Belongs to the UDP-glycosyltransferase family.</text>
</comment>
<name>A0A7J7MAW8_9MAGN</name>
<keyword evidence="4" id="KW-1185">Reference proteome</keyword>
<accession>A0A7J7MAW8</accession>
<dbReference type="OrthoDB" id="1927969at2759"/>
<evidence type="ECO:0000313" key="4">
    <source>
        <dbReference type="Proteomes" id="UP000541444"/>
    </source>
</evidence>
<protein>
    <submittedName>
        <fullName evidence="3">Uncharacterized protein</fullName>
    </submittedName>
</protein>
<dbReference type="Gene3D" id="3.40.50.2000">
    <property type="entry name" value="Glycogen Phosphorylase B"/>
    <property type="match status" value="2"/>
</dbReference>
<proteinExistence type="inferred from homology"/>
<dbReference type="GO" id="GO:0080043">
    <property type="term" value="F:quercetin 3-O-glucosyltransferase activity"/>
    <property type="evidence" value="ECO:0007669"/>
    <property type="project" value="TreeGrafter"/>
</dbReference>
<dbReference type="Proteomes" id="UP000541444">
    <property type="component" value="Unassembled WGS sequence"/>
</dbReference>
<dbReference type="SUPFAM" id="SSF53756">
    <property type="entry name" value="UDP-Glycosyltransferase/glycogen phosphorylase"/>
    <property type="match status" value="1"/>
</dbReference>
<sequence>MGMEIDTAVKRKEIERIVKEMMEWEERKKMRKKASEWREKAEKTTNGGGSSYNNFDRVIKEVLLAKKGD</sequence>
<evidence type="ECO:0000256" key="2">
    <source>
        <dbReference type="SAM" id="MobiDB-lite"/>
    </source>
</evidence>
<evidence type="ECO:0000256" key="1">
    <source>
        <dbReference type="ARBA" id="ARBA00009995"/>
    </source>
</evidence>
<feature type="compositionally biased region" description="Basic and acidic residues" evidence="2">
    <location>
        <begin position="29"/>
        <end position="43"/>
    </location>
</feature>
<organism evidence="3 4">
    <name type="scientific">Kingdonia uniflora</name>
    <dbReference type="NCBI Taxonomy" id="39325"/>
    <lineage>
        <taxon>Eukaryota</taxon>
        <taxon>Viridiplantae</taxon>
        <taxon>Streptophyta</taxon>
        <taxon>Embryophyta</taxon>
        <taxon>Tracheophyta</taxon>
        <taxon>Spermatophyta</taxon>
        <taxon>Magnoliopsida</taxon>
        <taxon>Ranunculales</taxon>
        <taxon>Circaeasteraceae</taxon>
        <taxon>Kingdonia</taxon>
    </lineage>
</organism>
<feature type="region of interest" description="Disordered" evidence="2">
    <location>
        <begin position="29"/>
        <end position="51"/>
    </location>
</feature>